<dbReference type="EMBL" id="BRYA01000352">
    <property type="protein sequence ID" value="GMI47640.1"/>
    <property type="molecule type" value="Genomic_DNA"/>
</dbReference>
<dbReference type="AlphaFoldDB" id="A0A9W7GP99"/>
<reference evidence="3" key="1">
    <citation type="journal article" date="2023" name="Commun. Biol.">
        <title>Genome analysis of Parmales, the sister group of diatoms, reveals the evolutionary specialization of diatoms from phago-mixotrophs to photoautotrophs.</title>
        <authorList>
            <person name="Ban H."/>
            <person name="Sato S."/>
            <person name="Yoshikawa S."/>
            <person name="Yamada K."/>
            <person name="Nakamura Y."/>
            <person name="Ichinomiya M."/>
            <person name="Sato N."/>
            <person name="Blanc-Mathieu R."/>
            <person name="Endo H."/>
            <person name="Kuwata A."/>
            <person name="Ogata H."/>
        </authorList>
    </citation>
    <scope>NUCLEOTIDE SEQUENCE [LARGE SCALE GENOMIC DNA]</scope>
</reference>
<feature type="compositionally biased region" description="Acidic residues" evidence="1">
    <location>
        <begin position="191"/>
        <end position="206"/>
    </location>
</feature>
<evidence type="ECO:0000313" key="3">
    <source>
        <dbReference type="Proteomes" id="UP001165065"/>
    </source>
</evidence>
<evidence type="ECO:0000313" key="2">
    <source>
        <dbReference type="EMBL" id="GMI47640.1"/>
    </source>
</evidence>
<dbReference type="OrthoDB" id="10608033at2759"/>
<dbReference type="Proteomes" id="UP001165065">
    <property type="component" value="Unassembled WGS sequence"/>
</dbReference>
<sequence length="206" mass="21429">MPVFKNLSLPSGIDATPMTYNMTISSSTLLSSIFVLVNGPSSTADPSVSSDSPSNPFLTRFTDPDLESGGWLFYKAKEGEAGTKEGEYTALHMAAVVLIGLGKDEGTGKERVWLQVSISEEEATEMTLESIPSGPTVKDLYTLLTGASDETPEVSFDAPMGGAQGGGEEDSFAAFCKAVEGGATGFIGGDDGGEVDGQFDDDEAAE</sequence>
<feature type="region of interest" description="Disordered" evidence="1">
    <location>
        <begin position="187"/>
        <end position="206"/>
    </location>
</feature>
<proteinExistence type="predicted"/>
<name>A0A9W7GP99_9STRA</name>
<gene>
    <name evidence="2" type="ORF">TrCOL_g8405</name>
</gene>
<protein>
    <submittedName>
        <fullName evidence="2">Uncharacterized protein</fullName>
    </submittedName>
</protein>
<organism evidence="2 3">
    <name type="scientific">Triparma columacea</name>
    <dbReference type="NCBI Taxonomy" id="722753"/>
    <lineage>
        <taxon>Eukaryota</taxon>
        <taxon>Sar</taxon>
        <taxon>Stramenopiles</taxon>
        <taxon>Ochrophyta</taxon>
        <taxon>Bolidophyceae</taxon>
        <taxon>Parmales</taxon>
        <taxon>Triparmaceae</taxon>
        <taxon>Triparma</taxon>
    </lineage>
</organism>
<comment type="caution">
    <text evidence="2">The sequence shown here is derived from an EMBL/GenBank/DDBJ whole genome shotgun (WGS) entry which is preliminary data.</text>
</comment>
<keyword evidence="3" id="KW-1185">Reference proteome</keyword>
<accession>A0A9W7GP99</accession>
<evidence type="ECO:0000256" key="1">
    <source>
        <dbReference type="SAM" id="MobiDB-lite"/>
    </source>
</evidence>